<evidence type="ECO:0000256" key="2">
    <source>
        <dbReference type="SAM" id="Phobius"/>
    </source>
</evidence>
<keyword evidence="2" id="KW-0472">Membrane</keyword>
<feature type="region of interest" description="Disordered" evidence="1">
    <location>
        <begin position="1"/>
        <end position="22"/>
    </location>
</feature>
<dbReference type="AlphaFoldDB" id="A0A210QNJ8"/>
<feature type="transmembrane region" description="Helical" evidence="2">
    <location>
        <begin position="105"/>
        <end position="129"/>
    </location>
</feature>
<protein>
    <recommendedName>
        <fullName evidence="5">SEA domain-containing protein</fullName>
    </recommendedName>
</protein>
<evidence type="ECO:0000313" key="4">
    <source>
        <dbReference type="Proteomes" id="UP000242188"/>
    </source>
</evidence>
<gene>
    <name evidence="3" type="ORF">KP79_PYT23935</name>
</gene>
<sequence>MEEEITHLTFKERRSRHEDPDDYDYTYDNAYSGPQYPSYHTPDYNGYGGTLKGTSFKTWDPLKHQDNFRHDTFPNMFGTWRSRSDERIKDSSSGSSRRSRKNLPLIISVVVAMVAVLVIIGVALGLLVFTSDSSPSKTNTGSPVDYTSSLRVQRPWDPKYADPNSPEYQAFQQNFLKAVSKIFWLYVYTVDT</sequence>
<keyword evidence="2" id="KW-0812">Transmembrane</keyword>
<dbReference type="EMBL" id="NEDP02002676">
    <property type="protein sequence ID" value="OWF50291.1"/>
    <property type="molecule type" value="Genomic_DNA"/>
</dbReference>
<proteinExistence type="predicted"/>
<evidence type="ECO:0000256" key="1">
    <source>
        <dbReference type="SAM" id="MobiDB-lite"/>
    </source>
</evidence>
<evidence type="ECO:0000313" key="3">
    <source>
        <dbReference type="EMBL" id="OWF50291.1"/>
    </source>
</evidence>
<keyword evidence="2" id="KW-1133">Transmembrane helix</keyword>
<organism evidence="3 4">
    <name type="scientific">Mizuhopecten yessoensis</name>
    <name type="common">Japanese scallop</name>
    <name type="synonym">Patinopecten yessoensis</name>
    <dbReference type="NCBI Taxonomy" id="6573"/>
    <lineage>
        <taxon>Eukaryota</taxon>
        <taxon>Metazoa</taxon>
        <taxon>Spiralia</taxon>
        <taxon>Lophotrochozoa</taxon>
        <taxon>Mollusca</taxon>
        <taxon>Bivalvia</taxon>
        <taxon>Autobranchia</taxon>
        <taxon>Pteriomorphia</taxon>
        <taxon>Pectinida</taxon>
        <taxon>Pectinoidea</taxon>
        <taxon>Pectinidae</taxon>
        <taxon>Mizuhopecten</taxon>
    </lineage>
</organism>
<evidence type="ECO:0008006" key="5">
    <source>
        <dbReference type="Google" id="ProtNLM"/>
    </source>
</evidence>
<name>A0A210QNJ8_MIZYE</name>
<comment type="caution">
    <text evidence="3">The sequence shown here is derived from an EMBL/GenBank/DDBJ whole genome shotgun (WGS) entry which is preliminary data.</text>
</comment>
<reference evidence="3 4" key="1">
    <citation type="journal article" date="2017" name="Nat. Ecol. Evol.">
        <title>Scallop genome provides insights into evolution of bilaterian karyotype and development.</title>
        <authorList>
            <person name="Wang S."/>
            <person name="Zhang J."/>
            <person name="Jiao W."/>
            <person name="Li J."/>
            <person name="Xun X."/>
            <person name="Sun Y."/>
            <person name="Guo X."/>
            <person name="Huan P."/>
            <person name="Dong B."/>
            <person name="Zhang L."/>
            <person name="Hu X."/>
            <person name="Sun X."/>
            <person name="Wang J."/>
            <person name="Zhao C."/>
            <person name="Wang Y."/>
            <person name="Wang D."/>
            <person name="Huang X."/>
            <person name="Wang R."/>
            <person name="Lv J."/>
            <person name="Li Y."/>
            <person name="Zhang Z."/>
            <person name="Liu B."/>
            <person name="Lu W."/>
            <person name="Hui Y."/>
            <person name="Liang J."/>
            <person name="Zhou Z."/>
            <person name="Hou R."/>
            <person name="Li X."/>
            <person name="Liu Y."/>
            <person name="Li H."/>
            <person name="Ning X."/>
            <person name="Lin Y."/>
            <person name="Zhao L."/>
            <person name="Xing Q."/>
            <person name="Dou J."/>
            <person name="Li Y."/>
            <person name="Mao J."/>
            <person name="Guo H."/>
            <person name="Dou H."/>
            <person name="Li T."/>
            <person name="Mu C."/>
            <person name="Jiang W."/>
            <person name="Fu Q."/>
            <person name="Fu X."/>
            <person name="Miao Y."/>
            <person name="Liu J."/>
            <person name="Yu Q."/>
            <person name="Li R."/>
            <person name="Liao H."/>
            <person name="Li X."/>
            <person name="Kong Y."/>
            <person name="Jiang Z."/>
            <person name="Chourrout D."/>
            <person name="Li R."/>
            <person name="Bao Z."/>
        </authorList>
    </citation>
    <scope>NUCLEOTIDE SEQUENCE [LARGE SCALE GENOMIC DNA]</scope>
    <source>
        <strain evidence="3 4">PY_sf001</strain>
    </source>
</reference>
<accession>A0A210QNJ8</accession>
<feature type="compositionally biased region" description="Basic and acidic residues" evidence="1">
    <location>
        <begin position="1"/>
        <end position="19"/>
    </location>
</feature>
<keyword evidence="4" id="KW-1185">Reference proteome</keyword>
<dbReference type="Proteomes" id="UP000242188">
    <property type="component" value="Unassembled WGS sequence"/>
</dbReference>